<feature type="transmembrane region" description="Helical" evidence="2">
    <location>
        <begin position="344"/>
        <end position="366"/>
    </location>
</feature>
<dbReference type="Pfam" id="PF19877">
    <property type="entry name" value="DUF6350"/>
    <property type="match status" value="1"/>
</dbReference>
<keyword evidence="2" id="KW-1133">Transmembrane helix</keyword>
<feature type="transmembrane region" description="Helical" evidence="2">
    <location>
        <begin position="88"/>
        <end position="111"/>
    </location>
</feature>
<dbReference type="EMBL" id="PVZC01000013">
    <property type="protein sequence ID" value="PRX91870.1"/>
    <property type="molecule type" value="Genomic_DNA"/>
</dbReference>
<feature type="transmembrane region" description="Helical" evidence="2">
    <location>
        <begin position="386"/>
        <end position="408"/>
    </location>
</feature>
<evidence type="ECO:0000256" key="2">
    <source>
        <dbReference type="SAM" id="Phobius"/>
    </source>
</evidence>
<keyword evidence="4" id="KW-1185">Reference proteome</keyword>
<sequence>MGAVTVLADPADAPQPGKRAGADEDPPRPLFTAGGMAAASAAAVGLATLTTLTLVGWIAAPGANIGDGLPDVFRTAAQGWLVAHHVGFAIPGGGVGMLPLGLVVLPGLLLYRSGRWLAGSCELPRLRSAGLAALAIAGPYGAIAGTLALISRTGSVQPSMFTGLLAGFLIAFVAGGVGVTHQIAIDKRIPWRRLVMLMPERPRSLVIGTVWSTLLLLGAGAVLYLAALIANFGEAQSLTASLDPGVVGGVLLLLVQLAYLPNAVIFGMSYAIGPGFAIGQSTVVAPTGVILGALPQFPMLAALPNSGPAPVLSLLSLAAPFVAGVFGGIKVIRISPTVVTEAAPMWGFACGLLSGAACAVLAAFAGGPLGAARLSEVGPSPWQVGLVAALEVGVAAAIAAWIANWLVFRRRRKAAPVEVWDAAEEFDDDGAQLYGVSYEMDEPDGEPAGAARDTGRSGVVFDEDSPASYLDDTGGRPAWQGDEEPERPGRARGAG</sequence>
<feature type="transmembrane region" description="Helical" evidence="2">
    <location>
        <begin position="37"/>
        <end position="60"/>
    </location>
</feature>
<feature type="transmembrane region" description="Helical" evidence="2">
    <location>
        <begin position="131"/>
        <end position="151"/>
    </location>
</feature>
<feature type="transmembrane region" description="Helical" evidence="2">
    <location>
        <begin position="205"/>
        <end position="230"/>
    </location>
</feature>
<name>A0A2T0PSK5_9ACTN</name>
<feature type="region of interest" description="Disordered" evidence="1">
    <location>
        <begin position="438"/>
        <end position="495"/>
    </location>
</feature>
<feature type="region of interest" description="Disordered" evidence="1">
    <location>
        <begin position="1"/>
        <end position="28"/>
    </location>
</feature>
<proteinExistence type="predicted"/>
<keyword evidence="2" id="KW-0812">Transmembrane</keyword>
<dbReference type="RefSeq" id="WP_245930532.1">
    <property type="nucleotide sequence ID" value="NZ_PVZC01000013.1"/>
</dbReference>
<feature type="transmembrane region" description="Helical" evidence="2">
    <location>
        <begin position="163"/>
        <end position="184"/>
    </location>
</feature>
<dbReference type="Proteomes" id="UP000237846">
    <property type="component" value="Unassembled WGS sequence"/>
</dbReference>
<evidence type="ECO:0000256" key="1">
    <source>
        <dbReference type="SAM" id="MobiDB-lite"/>
    </source>
</evidence>
<dbReference type="AlphaFoldDB" id="A0A2T0PSK5"/>
<protein>
    <recommendedName>
        <fullName evidence="5">Integral membrane protein</fullName>
    </recommendedName>
</protein>
<feature type="transmembrane region" description="Helical" evidence="2">
    <location>
        <begin position="309"/>
        <end position="332"/>
    </location>
</feature>
<gene>
    <name evidence="3" type="ORF">CLV72_11355</name>
</gene>
<comment type="caution">
    <text evidence="3">The sequence shown here is derived from an EMBL/GenBank/DDBJ whole genome shotgun (WGS) entry which is preliminary data.</text>
</comment>
<evidence type="ECO:0000313" key="3">
    <source>
        <dbReference type="EMBL" id="PRX91870.1"/>
    </source>
</evidence>
<evidence type="ECO:0008006" key="5">
    <source>
        <dbReference type="Google" id="ProtNLM"/>
    </source>
</evidence>
<accession>A0A2T0PSK5</accession>
<evidence type="ECO:0000313" key="4">
    <source>
        <dbReference type="Proteomes" id="UP000237846"/>
    </source>
</evidence>
<reference evidence="3 4" key="1">
    <citation type="submission" date="2018-03" db="EMBL/GenBank/DDBJ databases">
        <title>Genomic Encyclopedia of Archaeal and Bacterial Type Strains, Phase II (KMG-II): from individual species to whole genera.</title>
        <authorList>
            <person name="Goeker M."/>
        </authorList>
    </citation>
    <scope>NUCLEOTIDE SEQUENCE [LARGE SCALE GENOMIC DNA]</scope>
    <source>
        <strain evidence="3 4">DSM 45601</strain>
    </source>
</reference>
<keyword evidence="2" id="KW-0472">Membrane</keyword>
<organism evidence="3 4">
    <name type="scientific">Allonocardiopsis opalescens</name>
    <dbReference type="NCBI Taxonomy" id="1144618"/>
    <lineage>
        <taxon>Bacteria</taxon>
        <taxon>Bacillati</taxon>
        <taxon>Actinomycetota</taxon>
        <taxon>Actinomycetes</taxon>
        <taxon>Streptosporangiales</taxon>
        <taxon>Allonocardiopsis</taxon>
    </lineage>
</organism>
<feature type="transmembrane region" description="Helical" evidence="2">
    <location>
        <begin position="250"/>
        <end position="271"/>
    </location>
</feature>
<dbReference type="InterPro" id="IPR045931">
    <property type="entry name" value="DUF6350"/>
</dbReference>
<feature type="transmembrane region" description="Helical" evidence="2">
    <location>
        <begin position="283"/>
        <end position="303"/>
    </location>
</feature>